<comment type="caution">
    <text evidence="2">The sequence shown here is derived from an EMBL/GenBank/DDBJ whole genome shotgun (WGS) entry which is preliminary data.</text>
</comment>
<organism evidence="2 3">
    <name type="scientific">Arthrobotrys conoides</name>
    <dbReference type="NCBI Taxonomy" id="74498"/>
    <lineage>
        <taxon>Eukaryota</taxon>
        <taxon>Fungi</taxon>
        <taxon>Dikarya</taxon>
        <taxon>Ascomycota</taxon>
        <taxon>Pezizomycotina</taxon>
        <taxon>Orbiliomycetes</taxon>
        <taxon>Orbiliales</taxon>
        <taxon>Orbiliaceae</taxon>
        <taxon>Arthrobotrys</taxon>
    </lineage>
</organism>
<reference evidence="2 3" key="1">
    <citation type="submission" date="2019-10" db="EMBL/GenBank/DDBJ databases">
        <authorList>
            <person name="Palmer J.M."/>
        </authorList>
    </citation>
    <scope>NUCLEOTIDE SEQUENCE [LARGE SCALE GENOMIC DNA]</scope>
    <source>
        <strain evidence="2 3">TWF506</strain>
    </source>
</reference>
<protein>
    <submittedName>
        <fullName evidence="2">Uncharacterized protein</fullName>
    </submittedName>
</protein>
<evidence type="ECO:0000313" key="3">
    <source>
        <dbReference type="Proteomes" id="UP001307849"/>
    </source>
</evidence>
<proteinExistence type="predicted"/>
<sequence length="322" mass="35746">MRTLGQNQYSRHLLEPWNSSIGAVENSNQNEMRATYSPRGDTGETADGAIEGGFKPAYPKPKVYEYKRSKASSHSHGDSGISCPYPVTKRFIFLPSSYVKTTIFQAQSTTTMLIQLSTILFAFLGLVGTVPVFNEADVGEELHNLTSRQTGHQEYIINLDEKSQPFWLELAYGDAFSSAGIFKNPIGDDMKKYFTLKTIIKGLLHPSPPVLTVLGGPAYRVPHGKCRVLYCSGENLGVSLCSRRQGEEPEVSINTENIGMIVEEWADAFKWQRALPKPKTDGGFITPIYGRSFWSEDPGWSINIEECGATVVEFGQDVLRDT</sequence>
<dbReference type="AlphaFoldDB" id="A0AAN8S004"/>
<evidence type="ECO:0000256" key="1">
    <source>
        <dbReference type="SAM" id="MobiDB-lite"/>
    </source>
</evidence>
<accession>A0AAN8S004</accession>
<evidence type="ECO:0000313" key="2">
    <source>
        <dbReference type="EMBL" id="KAK6518249.1"/>
    </source>
</evidence>
<name>A0AAN8S004_9PEZI</name>
<keyword evidence="3" id="KW-1185">Reference proteome</keyword>
<gene>
    <name evidence="2" type="ORF">TWF506_005409</name>
</gene>
<dbReference type="Proteomes" id="UP001307849">
    <property type="component" value="Unassembled WGS sequence"/>
</dbReference>
<feature type="region of interest" description="Disordered" evidence="1">
    <location>
        <begin position="33"/>
        <end position="54"/>
    </location>
</feature>
<dbReference type="EMBL" id="JAVHJM010000002">
    <property type="protein sequence ID" value="KAK6518249.1"/>
    <property type="molecule type" value="Genomic_DNA"/>
</dbReference>